<accession>A0A1G6MGE9</accession>
<organism evidence="2 3">
    <name type="scientific">Streptomyces prasinopilosus</name>
    <dbReference type="NCBI Taxonomy" id="67344"/>
    <lineage>
        <taxon>Bacteria</taxon>
        <taxon>Bacillati</taxon>
        <taxon>Actinomycetota</taxon>
        <taxon>Actinomycetes</taxon>
        <taxon>Kitasatosporales</taxon>
        <taxon>Streptomycetaceae</taxon>
        <taxon>Streptomyces</taxon>
    </lineage>
</organism>
<name>A0A1G6MGE9_9ACTN</name>
<sequence>MLILLGAAGGALRGLLDAYNRFLNWQSDRRAHRQSPAGQGNEAPRFQEYFDPVADPVAAVVHSAMGAGAAVLFGTTGQVSGAYAAMVVGLSAPVILTQLGRVQSVGDAVNGVPQAGTAAEEGTSAGPPEGAPPAERPAPVDAASQPAVTESAAATVLPTQPSPAVPADPVDVAARRRPDVIGPDSTSPDFATGLRTGMEARALEPNGRPVEPTDGPGDATTDQGALRHQHGPVTGEEGTTR</sequence>
<evidence type="ECO:0000313" key="2">
    <source>
        <dbReference type="EMBL" id="SDC54344.1"/>
    </source>
</evidence>
<evidence type="ECO:0000256" key="1">
    <source>
        <dbReference type="SAM" id="MobiDB-lite"/>
    </source>
</evidence>
<keyword evidence="3" id="KW-1185">Reference proteome</keyword>
<proteinExistence type="predicted"/>
<dbReference type="EMBL" id="FMZK01000002">
    <property type="protein sequence ID" value="SDC54344.1"/>
    <property type="molecule type" value="Genomic_DNA"/>
</dbReference>
<dbReference type="AlphaFoldDB" id="A0A1G6MGE9"/>
<reference evidence="3" key="1">
    <citation type="submission" date="2016-10" db="EMBL/GenBank/DDBJ databases">
        <authorList>
            <person name="Varghese N."/>
            <person name="Submissions S."/>
        </authorList>
    </citation>
    <scope>NUCLEOTIDE SEQUENCE [LARGE SCALE GENOMIC DNA]</scope>
    <source>
        <strain evidence="3">CGMCC 4.3504</strain>
    </source>
</reference>
<feature type="compositionally biased region" description="Low complexity" evidence="1">
    <location>
        <begin position="115"/>
        <end position="128"/>
    </location>
</feature>
<gene>
    <name evidence="2" type="ORF">SAMN05216505_102519</name>
</gene>
<evidence type="ECO:0000313" key="3">
    <source>
        <dbReference type="Proteomes" id="UP000182100"/>
    </source>
</evidence>
<dbReference type="Proteomes" id="UP000182100">
    <property type="component" value="Unassembled WGS sequence"/>
</dbReference>
<protein>
    <submittedName>
        <fullName evidence="2">Uncharacterized protein</fullName>
    </submittedName>
</protein>
<feature type="region of interest" description="Disordered" evidence="1">
    <location>
        <begin position="112"/>
        <end position="241"/>
    </location>
</feature>